<dbReference type="EMBL" id="LAZR01025351">
    <property type="protein sequence ID" value="KKL72182.1"/>
    <property type="molecule type" value="Genomic_DNA"/>
</dbReference>
<feature type="domain" description="Helix-turn-helix" evidence="1">
    <location>
        <begin position="7"/>
        <end position="52"/>
    </location>
</feature>
<dbReference type="AlphaFoldDB" id="A0A0F9HAQ9"/>
<dbReference type="InterPro" id="IPR041657">
    <property type="entry name" value="HTH_17"/>
</dbReference>
<evidence type="ECO:0000313" key="2">
    <source>
        <dbReference type="EMBL" id="KKL72182.1"/>
    </source>
</evidence>
<evidence type="ECO:0000259" key="1">
    <source>
        <dbReference type="Pfam" id="PF12728"/>
    </source>
</evidence>
<proteinExistence type="predicted"/>
<dbReference type="Pfam" id="PF12728">
    <property type="entry name" value="HTH_17"/>
    <property type="match status" value="1"/>
</dbReference>
<reference evidence="2" key="1">
    <citation type="journal article" date="2015" name="Nature">
        <title>Complex archaea that bridge the gap between prokaryotes and eukaryotes.</title>
        <authorList>
            <person name="Spang A."/>
            <person name="Saw J.H."/>
            <person name="Jorgensen S.L."/>
            <person name="Zaremba-Niedzwiedzka K."/>
            <person name="Martijn J."/>
            <person name="Lind A.E."/>
            <person name="van Eijk R."/>
            <person name="Schleper C."/>
            <person name="Guy L."/>
            <person name="Ettema T.J."/>
        </authorList>
    </citation>
    <scope>NUCLEOTIDE SEQUENCE</scope>
</reference>
<name>A0A0F9HAQ9_9ZZZZ</name>
<organism evidence="2">
    <name type="scientific">marine sediment metagenome</name>
    <dbReference type="NCBI Taxonomy" id="412755"/>
    <lineage>
        <taxon>unclassified sequences</taxon>
        <taxon>metagenomes</taxon>
        <taxon>ecological metagenomes</taxon>
    </lineage>
</organism>
<gene>
    <name evidence="2" type="ORF">LCGC14_2087460</name>
</gene>
<accession>A0A0F9HAQ9</accession>
<protein>
    <recommendedName>
        <fullName evidence="1">Helix-turn-helix domain-containing protein</fullName>
    </recommendedName>
</protein>
<sequence length="60" mass="7045">MSNIVGTKEAAKMLEVTRQWVLILINRERLEAKKIGTSYVIDVDSIKEYRREVQHKNDLD</sequence>
<comment type="caution">
    <text evidence="2">The sequence shown here is derived from an EMBL/GenBank/DDBJ whole genome shotgun (WGS) entry which is preliminary data.</text>
</comment>